<evidence type="ECO:0000256" key="7">
    <source>
        <dbReference type="ARBA" id="ARBA00022777"/>
    </source>
</evidence>
<dbReference type="InterPro" id="IPR028081">
    <property type="entry name" value="Leu-bd"/>
</dbReference>
<dbReference type="Pfam" id="PF00069">
    <property type="entry name" value="Pkinase"/>
    <property type="match status" value="1"/>
</dbReference>
<evidence type="ECO:0000256" key="2">
    <source>
        <dbReference type="ARBA" id="ARBA00012513"/>
    </source>
</evidence>
<evidence type="ECO:0000256" key="5">
    <source>
        <dbReference type="ARBA" id="ARBA00022729"/>
    </source>
</evidence>
<keyword evidence="7 14" id="KW-0418">Kinase</keyword>
<dbReference type="InterPro" id="IPR028082">
    <property type="entry name" value="Peripla_BP_I"/>
</dbReference>
<feature type="compositionally biased region" description="Pro residues" evidence="11">
    <location>
        <begin position="380"/>
        <end position="398"/>
    </location>
</feature>
<dbReference type="EMBL" id="JAECZC010000014">
    <property type="protein sequence ID" value="MBH8562545.1"/>
    <property type="molecule type" value="Genomic_DNA"/>
</dbReference>
<accession>A0A8J7HR63</accession>
<evidence type="ECO:0000256" key="9">
    <source>
        <dbReference type="ARBA" id="ARBA00047899"/>
    </source>
</evidence>
<evidence type="ECO:0000313" key="15">
    <source>
        <dbReference type="Proteomes" id="UP000632766"/>
    </source>
</evidence>
<feature type="domain" description="Protein kinase" evidence="13">
    <location>
        <begin position="56"/>
        <end position="327"/>
    </location>
</feature>
<evidence type="ECO:0000256" key="4">
    <source>
        <dbReference type="ARBA" id="ARBA00022679"/>
    </source>
</evidence>
<dbReference type="RefSeq" id="WP_198124462.1">
    <property type="nucleotide sequence ID" value="NZ_JAECZC010000014.1"/>
</dbReference>
<evidence type="ECO:0000256" key="8">
    <source>
        <dbReference type="ARBA" id="ARBA00022840"/>
    </source>
</evidence>
<sequence length="893" mass="100108">MDNNGSSIEVYCTRPNCNSPHNFIPEESLTSSSKTEIRCSCCGMPLILEGRFVPLRLLVPDEERGGFGRTFLAEDINFPHRPLRVIKQLHPRNPPGRVLSASELQRIEKLFEDEASILAELGHEQIPRAWAFFVVEVQEETGSLQRFFYLVQDYIEGQNLAQELRQRRQFSEDEVVNILQEILKILQYIHNYDGNRIVIHRDIKPSNIMRRTRDSKLYLIDFGTVKQVVIEGLPANESTILGTPDFAPPEQFAGKRVSAASDLYSLAATCVCLLTGGGNPRELLLNSNWRQHTNVSNERFANVLDSMLKYRQEERPQSAKEVLDALAGETQPSTVLDNLLHRLKRIPRRWRWRISLVSLALLALAIAVIVHIPPEPIPPIAATNPPPPTSTPTPPPPFADYFSRGEEPLIKQKPETYAITECTEAYALKQKGIDAFKAASDSASSDGFQEAEKYFKQATDKFKVAFQRSPANNKCEVDPETWIYYYNSKAAKTTSITSLPTIAVVVPSLDKYGDIALEILRGVTQVMQQNQAAPLFQVLLAKENTDNKDEVKKIANLLADENQNIPGELVYFYNSKILGVIGHITSDNTWNAGNIYEIKKLVLISPTSTALREGNSQTGKLSEYVFRTSSNDFIAARDLANYIVNKLTQRKVLIVFESNSEYSKSLKGEFANTLRYSPNANQNDIQVNCDLSTENKEACIKKAQDAKVQALMLAPSRSKLEAALEIVKLVKQNPELANQQPSLLLLGGDVLYSRKTLETLGNAANGMIVAVSSHASRANKDFIKEAKELWWTTNVSWRTLSSYDAAQAFVKALTDFPKQENISSSRQLVYERLKNISASGATEVSVKFDKNHDRKIVTGVGVLVQAQYSSNPNRDEYGFIHLNTPQRNNQDNP</sequence>
<evidence type="ECO:0000256" key="11">
    <source>
        <dbReference type="SAM" id="MobiDB-lite"/>
    </source>
</evidence>
<feature type="region of interest" description="Disordered" evidence="11">
    <location>
        <begin position="380"/>
        <end position="400"/>
    </location>
</feature>
<comment type="similarity">
    <text evidence="1">Belongs to the leucine-binding protein family.</text>
</comment>
<organism evidence="14 15">
    <name type="scientific">Amazonocrinis nigriterrae CENA67</name>
    <dbReference type="NCBI Taxonomy" id="2794033"/>
    <lineage>
        <taxon>Bacteria</taxon>
        <taxon>Bacillati</taxon>
        <taxon>Cyanobacteriota</taxon>
        <taxon>Cyanophyceae</taxon>
        <taxon>Nostocales</taxon>
        <taxon>Nostocaceae</taxon>
        <taxon>Amazonocrinis</taxon>
        <taxon>Amazonocrinis nigriterrae</taxon>
    </lineage>
</organism>
<proteinExistence type="inferred from homology"/>
<dbReference type="Gene3D" id="3.40.50.2300">
    <property type="match status" value="2"/>
</dbReference>
<keyword evidence="12" id="KW-0472">Membrane</keyword>
<dbReference type="CDD" id="cd14014">
    <property type="entry name" value="STKc_PknB_like"/>
    <property type="match status" value="1"/>
</dbReference>
<feature type="transmembrane region" description="Helical" evidence="12">
    <location>
        <begin position="352"/>
        <end position="372"/>
    </location>
</feature>
<keyword evidence="3" id="KW-0723">Serine/threonine-protein kinase</keyword>
<keyword evidence="6" id="KW-0547">Nucleotide-binding</keyword>
<dbReference type="PANTHER" id="PTHR24363">
    <property type="entry name" value="SERINE/THREONINE PROTEIN KINASE"/>
    <property type="match status" value="1"/>
</dbReference>
<keyword evidence="4" id="KW-0808">Transferase</keyword>
<dbReference type="GO" id="GO:0004674">
    <property type="term" value="F:protein serine/threonine kinase activity"/>
    <property type="evidence" value="ECO:0007669"/>
    <property type="project" value="UniProtKB-KW"/>
</dbReference>
<keyword evidence="12" id="KW-0812">Transmembrane</keyword>
<evidence type="ECO:0000256" key="12">
    <source>
        <dbReference type="SAM" id="Phobius"/>
    </source>
</evidence>
<dbReference type="Proteomes" id="UP000632766">
    <property type="component" value="Unassembled WGS sequence"/>
</dbReference>
<dbReference type="InterPro" id="IPR011009">
    <property type="entry name" value="Kinase-like_dom_sf"/>
</dbReference>
<dbReference type="EC" id="2.7.11.1" evidence="2"/>
<dbReference type="SUPFAM" id="SSF56112">
    <property type="entry name" value="Protein kinase-like (PK-like)"/>
    <property type="match status" value="1"/>
</dbReference>
<keyword evidence="5" id="KW-0732">Signal</keyword>
<comment type="catalytic activity">
    <reaction evidence="10">
        <text>L-seryl-[protein] + ATP = O-phospho-L-seryl-[protein] + ADP + H(+)</text>
        <dbReference type="Rhea" id="RHEA:17989"/>
        <dbReference type="Rhea" id="RHEA-COMP:9863"/>
        <dbReference type="Rhea" id="RHEA-COMP:11604"/>
        <dbReference type="ChEBI" id="CHEBI:15378"/>
        <dbReference type="ChEBI" id="CHEBI:29999"/>
        <dbReference type="ChEBI" id="CHEBI:30616"/>
        <dbReference type="ChEBI" id="CHEBI:83421"/>
        <dbReference type="ChEBI" id="CHEBI:456216"/>
        <dbReference type="EC" id="2.7.11.1"/>
    </reaction>
</comment>
<evidence type="ECO:0000256" key="1">
    <source>
        <dbReference type="ARBA" id="ARBA00010062"/>
    </source>
</evidence>
<dbReference type="Pfam" id="PF13458">
    <property type="entry name" value="Peripla_BP_6"/>
    <property type="match status" value="1"/>
</dbReference>
<dbReference type="Gene3D" id="1.10.510.10">
    <property type="entry name" value="Transferase(Phosphotransferase) domain 1"/>
    <property type="match status" value="1"/>
</dbReference>
<evidence type="ECO:0000256" key="6">
    <source>
        <dbReference type="ARBA" id="ARBA00022741"/>
    </source>
</evidence>
<dbReference type="InterPro" id="IPR000719">
    <property type="entry name" value="Prot_kinase_dom"/>
</dbReference>
<dbReference type="AlphaFoldDB" id="A0A8J7HR63"/>
<dbReference type="Gene3D" id="3.30.200.20">
    <property type="entry name" value="Phosphorylase Kinase, domain 1"/>
    <property type="match status" value="1"/>
</dbReference>
<comment type="caution">
    <text evidence="14">The sequence shown here is derived from an EMBL/GenBank/DDBJ whole genome shotgun (WGS) entry which is preliminary data.</text>
</comment>
<keyword evidence="8" id="KW-0067">ATP-binding</keyword>
<dbReference type="GO" id="GO:0005524">
    <property type="term" value="F:ATP binding"/>
    <property type="evidence" value="ECO:0007669"/>
    <property type="project" value="UniProtKB-KW"/>
</dbReference>
<evidence type="ECO:0000313" key="14">
    <source>
        <dbReference type="EMBL" id="MBH8562545.1"/>
    </source>
</evidence>
<gene>
    <name evidence="14" type="ORF">I8748_10210</name>
</gene>
<dbReference type="PROSITE" id="PS50011">
    <property type="entry name" value="PROTEIN_KINASE_DOM"/>
    <property type="match status" value="1"/>
</dbReference>
<reference evidence="14 15" key="1">
    <citation type="journal article" date="2021" name="Int. J. Syst. Evol. Microbiol.">
        <title>Amazonocrinis nigriterrae gen. nov., sp. nov., Atlanticothrix silvestris gen. nov., sp. nov. and Dendronalium phyllosphericum gen. nov., sp. nov., nostocacean cyanobacteria from Brazilian environments.</title>
        <authorList>
            <person name="Alvarenga D.O."/>
            <person name="Andreote A.P.D."/>
            <person name="Branco L.H.Z."/>
            <person name="Delbaje E."/>
            <person name="Cruz R.B."/>
            <person name="Varani A.M."/>
            <person name="Fiore M.F."/>
        </authorList>
    </citation>
    <scope>NUCLEOTIDE SEQUENCE [LARGE SCALE GENOMIC DNA]</scope>
    <source>
        <strain evidence="14 15">CENA67</strain>
    </source>
</reference>
<evidence type="ECO:0000256" key="3">
    <source>
        <dbReference type="ARBA" id="ARBA00022527"/>
    </source>
</evidence>
<protein>
    <recommendedName>
        <fullName evidence="2">non-specific serine/threonine protein kinase</fullName>
        <ecNumber evidence="2">2.7.11.1</ecNumber>
    </recommendedName>
</protein>
<keyword evidence="15" id="KW-1185">Reference proteome</keyword>
<evidence type="ECO:0000259" key="13">
    <source>
        <dbReference type="PROSITE" id="PS50011"/>
    </source>
</evidence>
<dbReference type="PANTHER" id="PTHR24363:SF0">
    <property type="entry name" value="SERINE_THREONINE KINASE LIKE DOMAIN CONTAINING 1"/>
    <property type="match status" value="1"/>
</dbReference>
<evidence type="ECO:0000256" key="10">
    <source>
        <dbReference type="ARBA" id="ARBA00048679"/>
    </source>
</evidence>
<dbReference type="CDD" id="cd06268">
    <property type="entry name" value="PBP1_ABC_transporter_LIVBP-like"/>
    <property type="match status" value="1"/>
</dbReference>
<dbReference type="SUPFAM" id="SSF53822">
    <property type="entry name" value="Periplasmic binding protein-like I"/>
    <property type="match status" value="1"/>
</dbReference>
<keyword evidence="12" id="KW-1133">Transmembrane helix</keyword>
<name>A0A8J7HR63_9NOST</name>
<dbReference type="SMART" id="SM00220">
    <property type="entry name" value="S_TKc"/>
    <property type="match status" value="1"/>
</dbReference>
<comment type="catalytic activity">
    <reaction evidence="9">
        <text>L-threonyl-[protein] + ATP = O-phospho-L-threonyl-[protein] + ADP + H(+)</text>
        <dbReference type="Rhea" id="RHEA:46608"/>
        <dbReference type="Rhea" id="RHEA-COMP:11060"/>
        <dbReference type="Rhea" id="RHEA-COMP:11605"/>
        <dbReference type="ChEBI" id="CHEBI:15378"/>
        <dbReference type="ChEBI" id="CHEBI:30013"/>
        <dbReference type="ChEBI" id="CHEBI:30616"/>
        <dbReference type="ChEBI" id="CHEBI:61977"/>
        <dbReference type="ChEBI" id="CHEBI:456216"/>
        <dbReference type="EC" id="2.7.11.1"/>
    </reaction>
</comment>